<dbReference type="InterPro" id="IPR001236">
    <property type="entry name" value="Lactate/malate_DH_N"/>
</dbReference>
<gene>
    <name evidence="2" type="ORF">GOQ27_02150</name>
</gene>
<dbReference type="PANTHER" id="PTHR43128:SF16">
    <property type="entry name" value="L-LACTATE DEHYDROGENASE"/>
    <property type="match status" value="1"/>
</dbReference>
<evidence type="ECO:0000313" key="2">
    <source>
        <dbReference type="EMBL" id="MBS4537242.1"/>
    </source>
</evidence>
<evidence type="ECO:0000259" key="1">
    <source>
        <dbReference type="Pfam" id="PF00056"/>
    </source>
</evidence>
<dbReference type="PANTHER" id="PTHR43128">
    <property type="entry name" value="L-2-HYDROXYCARBOXYLATE DEHYDROGENASE (NAD(P)(+))"/>
    <property type="match status" value="1"/>
</dbReference>
<dbReference type="Proteomes" id="UP000724672">
    <property type="component" value="Unassembled WGS sequence"/>
</dbReference>
<reference evidence="2" key="1">
    <citation type="submission" date="2019-12" db="EMBL/GenBank/DDBJ databases">
        <title>Clostridiaceae gen. nov. sp. nov., isolated from sediment in Xinjiang, China.</title>
        <authorList>
            <person name="Zhang R."/>
        </authorList>
    </citation>
    <scope>NUCLEOTIDE SEQUENCE</scope>
    <source>
        <strain evidence="2">D2Q-11</strain>
    </source>
</reference>
<comment type="caution">
    <text evidence="2">The sequence shown here is derived from an EMBL/GenBank/DDBJ whole genome shotgun (WGS) entry which is preliminary data.</text>
</comment>
<dbReference type="Gene3D" id="3.40.50.720">
    <property type="entry name" value="NAD(P)-binding Rossmann-like Domain"/>
    <property type="match status" value="1"/>
</dbReference>
<dbReference type="RefSeq" id="WP_203365167.1">
    <property type="nucleotide sequence ID" value="NZ_WSFT01000013.1"/>
</dbReference>
<dbReference type="GO" id="GO:0006089">
    <property type="term" value="P:lactate metabolic process"/>
    <property type="evidence" value="ECO:0007669"/>
    <property type="project" value="TreeGrafter"/>
</dbReference>
<dbReference type="Pfam" id="PF00056">
    <property type="entry name" value="Ldh_1_N"/>
    <property type="match status" value="1"/>
</dbReference>
<organism evidence="2 3">
    <name type="scientific">Anaeromonas frigoriresistens</name>
    <dbReference type="NCBI Taxonomy" id="2683708"/>
    <lineage>
        <taxon>Bacteria</taxon>
        <taxon>Bacillati</taxon>
        <taxon>Bacillota</taxon>
        <taxon>Tissierellia</taxon>
        <taxon>Tissierellales</taxon>
        <taxon>Thermohalobacteraceae</taxon>
        <taxon>Anaeromonas</taxon>
    </lineage>
</organism>
<dbReference type="GO" id="GO:0004459">
    <property type="term" value="F:L-lactate dehydrogenase (NAD+) activity"/>
    <property type="evidence" value="ECO:0007669"/>
    <property type="project" value="TreeGrafter"/>
</dbReference>
<proteinExistence type="predicted"/>
<dbReference type="EMBL" id="WSFT01000013">
    <property type="protein sequence ID" value="MBS4537242.1"/>
    <property type="molecule type" value="Genomic_DNA"/>
</dbReference>
<name>A0A942UZC5_9FIRM</name>
<evidence type="ECO:0000313" key="3">
    <source>
        <dbReference type="Proteomes" id="UP000724672"/>
    </source>
</evidence>
<dbReference type="AlphaFoldDB" id="A0A942UZC5"/>
<accession>A0A942UZC5</accession>
<feature type="domain" description="Lactate/malate dehydrogenase N-terminal" evidence="1">
    <location>
        <begin position="114"/>
        <end position="253"/>
    </location>
</feature>
<protein>
    <submittedName>
        <fullName evidence="2">Lactate dehydrogenase</fullName>
    </submittedName>
</protein>
<dbReference type="InterPro" id="IPR036291">
    <property type="entry name" value="NAD(P)-bd_dom_sf"/>
</dbReference>
<sequence>MYLYKIATDKYGFSHIKYDFDEANIDEIKSSNKVYFLFKMDPMKSRRSYLISSPSLLFLEDENINILNKKKTEFPVANWLKEKINDKKVIAVNTNYPSWKTVLNHTLPKKWRINLLALGDVGSTLLTGLKLLGNNIIFEIGIYDRTYEKAKRWEMEMNQVLKAFNYDSPKVKIIDRSDIFDCDMFVFCASKSVPKVGSEVKDVRMAQFESNSNIIKEYAIEARNIGFKGIFSVVSDPVDLLSKVVFLESNKNEKEEYDYNGLAPEQIRGYGLGVMNARAAYYANMSHDLNQFLSEGRAYGPHGDGLIIADSIKNYNDDLSKLLTDKAINANLEMRKLGYKPYIAPALSSGALSIIDTISGNWHYSATFIGGVFMGSKNRIVNNSIELESIDMDDTLFERIKKSYTDLGEII</sequence>
<keyword evidence="3" id="KW-1185">Reference proteome</keyword>
<dbReference type="SUPFAM" id="SSF51735">
    <property type="entry name" value="NAD(P)-binding Rossmann-fold domains"/>
    <property type="match status" value="1"/>
</dbReference>